<dbReference type="Proteomes" id="UP001221217">
    <property type="component" value="Unassembled WGS sequence"/>
</dbReference>
<name>A0AAJ1MIL7_9SPIO</name>
<accession>A0AAJ1MIL7</accession>
<comment type="caution">
    <text evidence="1">The sequence shown here is derived from an EMBL/GenBank/DDBJ whole genome shotgun (WGS) entry which is preliminary data.</text>
</comment>
<sequence length="133" mass="15074">MADIIHTKVDFFQDEGGRAVTDSGYHVNILGGDNSVRPYELLFMSLASCLYSTFEEIFEKKRLSCELVEVDISGNKREPVPKYLEHCDVKFTVKGADKQTGFEKSFALACKYCSIYQTLSKVAEIRPVIEFID</sequence>
<evidence type="ECO:0000313" key="1">
    <source>
        <dbReference type="EMBL" id="MDC7225647.1"/>
    </source>
</evidence>
<dbReference type="InterPro" id="IPR036102">
    <property type="entry name" value="OsmC/Ohrsf"/>
</dbReference>
<organism evidence="1 2">
    <name type="scientific">Candidatus Thalassospirochaeta sargassi</name>
    <dbReference type="NCBI Taxonomy" id="3119039"/>
    <lineage>
        <taxon>Bacteria</taxon>
        <taxon>Pseudomonadati</taxon>
        <taxon>Spirochaetota</taxon>
        <taxon>Spirochaetia</taxon>
        <taxon>Spirochaetales</taxon>
        <taxon>Spirochaetaceae</taxon>
        <taxon>Candidatus Thalassospirochaeta</taxon>
    </lineage>
</organism>
<reference evidence="1 2" key="1">
    <citation type="submission" date="2022-12" db="EMBL/GenBank/DDBJ databases">
        <title>Metagenome assembled genome from gulf of manar.</title>
        <authorList>
            <person name="Kohli P."/>
            <person name="Pk S."/>
            <person name="Venkata Ramana C."/>
            <person name="Sasikala C."/>
        </authorList>
    </citation>
    <scope>NUCLEOTIDE SEQUENCE [LARGE SCALE GENOMIC DNA]</scope>
    <source>
        <strain evidence="1">JB008</strain>
    </source>
</reference>
<dbReference type="AlphaFoldDB" id="A0AAJ1MIL7"/>
<dbReference type="InterPro" id="IPR015946">
    <property type="entry name" value="KH_dom-like_a/b"/>
</dbReference>
<dbReference type="PANTHER" id="PTHR34352:SF1">
    <property type="entry name" value="PROTEIN YHFA"/>
    <property type="match status" value="1"/>
</dbReference>
<protein>
    <submittedName>
        <fullName evidence="1">OsmC family protein</fullName>
    </submittedName>
</protein>
<gene>
    <name evidence="1" type="ORF">PQJ61_02655</name>
</gene>
<dbReference type="Gene3D" id="3.30.300.20">
    <property type="match status" value="1"/>
</dbReference>
<dbReference type="InterPro" id="IPR003718">
    <property type="entry name" value="OsmC/Ohr_fam"/>
</dbReference>
<dbReference type="EMBL" id="JAQQAL010000008">
    <property type="protein sequence ID" value="MDC7225647.1"/>
    <property type="molecule type" value="Genomic_DNA"/>
</dbReference>
<dbReference type="PANTHER" id="PTHR34352">
    <property type="entry name" value="PROTEIN YHFA"/>
    <property type="match status" value="1"/>
</dbReference>
<dbReference type="SUPFAM" id="SSF82784">
    <property type="entry name" value="OsmC-like"/>
    <property type="match status" value="1"/>
</dbReference>
<dbReference type="Pfam" id="PF02566">
    <property type="entry name" value="OsmC"/>
    <property type="match status" value="1"/>
</dbReference>
<evidence type="ECO:0000313" key="2">
    <source>
        <dbReference type="Proteomes" id="UP001221217"/>
    </source>
</evidence>
<proteinExistence type="predicted"/>